<dbReference type="RefSeq" id="WP_342069512.1">
    <property type="nucleotide sequence ID" value="NZ_CP151762.1"/>
</dbReference>
<keyword evidence="2 5" id="KW-0812">Transmembrane</keyword>
<proteinExistence type="predicted"/>
<dbReference type="AlphaFoldDB" id="A0AAN0M1T6"/>
<feature type="transmembrane region" description="Helical" evidence="5">
    <location>
        <begin position="56"/>
        <end position="76"/>
    </location>
</feature>
<evidence type="ECO:0000259" key="6">
    <source>
        <dbReference type="Pfam" id="PF00999"/>
    </source>
</evidence>
<dbReference type="EMBL" id="CP151762">
    <property type="protein sequence ID" value="WZU63115.1"/>
    <property type="molecule type" value="Genomic_DNA"/>
</dbReference>
<feature type="transmembrane region" description="Helical" evidence="5">
    <location>
        <begin position="226"/>
        <end position="255"/>
    </location>
</feature>
<dbReference type="InterPro" id="IPR006153">
    <property type="entry name" value="Cation/H_exchanger_TM"/>
</dbReference>
<dbReference type="Gene3D" id="1.20.1530.20">
    <property type="match status" value="1"/>
</dbReference>
<dbReference type="KEGG" id="yag:AABB28_14815"/>
<feature type="transmembrane region" description="Helical" evidence="5">
    <location>
        <begin position="267"/>
        <end position="285"/>
    </location>
</feature>
<feature type="domain" description="Cation/H+ exchanger transmembrane" evidence="6">
    <location>
        <begin position="14"/>
        <end position="369"/>
    </location>
</feature>
<evidence type="ECO:0000256" key="3">
    <source>
        <dbReference type="ARBA" id="ARBA00022989"/>
    </source>
</evidence>
<feature type="transmembrane region" description="Helical" evidence="5">
    <location>
        <begin position="88"/>
        <end position="110"/>
    </location>
</feature>
<dbReference type="GO" id="GO:0016020">
    <property type="term" value="C:membrane"/>
    <property type="evidence" value="ECO:0007669"/>
    <property type="project" value="UniProtKB-SubCell"/>
</dbReference>
<dbReference type="GO" id="GO:0015297">
    <property type="term" value="F:antiporter activity"/>
    <property type="evidence" value="ECO:0007669"/>
    <property type="project" value="InterPro"/>
</dbReference>
<feature type="transmembrane region" description="Helical" evidence="5">
    <location>
        <begin position="186"/>
        <end position="206"/>
    </location>
</feature>
<comment type="subcellular location">
    <subcellularLocation>
        <location evidence="1">Membrane</location>
        <topology evidence="1">Multi-pass membrane protein</topology>
    </subcellularLocation>
</comment>
<keyword evidence="4 5" id="KW-0472">Membrane</keyword>
<dbReference type="Proteomes" id="UP001451782">
    <property type="component" value="Chromosome"/>
</dbReference>
<feature type="transmembrane region" description="Helical" evidence="5">
    <location>
        <begin position="158"/>
        <end position="174"/>
    </location>
</feature>
<evidence type="ECO:0000256" key="1">
    <source>
        <dbReference type="ARBA" id="ARBA00004141"/>
    </source>
</evidence>
<accession>A0AAN0M1T6</accession>
<evidence type="ECO:0000256" key="5">
    <source>
        <dbReference type="SAM" id="Phobius"/>
    </source>
</evidence>
<reference evidence="7 8" key="1">
    <citation type="submission" date="2024-04" db="EMBL/GenBank/DDBJ databases">
        <title>Phylogenomic analyses of a clade within the roseobacter group suggest taxonomic reassignments of species of the genera Aestuariivita, Citreicella, Loktanella, Nautella, Pelagibaca, Ruegeria, Thalassobius, Thiobacimonas and Tropicibacter, and the proposal o.</title>
        <authorList>
            <person name="Jeon C.O."/>
        </authorList>
    </citation>
    <scope>NUCLEOTIDE SEQUENCE [LARGE SCALE GENOMIC DNA]</scope>
    <source>
        <strain evidence="7 8">G8-12</strain>
    </source>
</reference>
<organism evidence="7 8">
    <name type="scientific">Yoonia algicola</name>
    <dbReference type="NCBI Taxonomy" id="3137368"/>
    <lineage>
        <taxon>Bacteria</taxon>
        <taxon>Pseudomonadati</taxon>
        <taxon>Pseudomonadota</taxon>
        <taxon>Alphaproteobacteria</taxon>
        <taxon>Rhodobacterales</taxon>
        <taxon>Paracoccaceae</taxon>
        <taxon>Yoonia</taxon>
    </lineage>
</organism>
<dbReference type="InterPro" id="IPR038770">
    <property type="entry name" value="Na+/solute_symporter_sf"/>
</dbReference>
<keyword evidence="8" id="KW-1185">Reference proteome</keyword>
<sequence>MHPSLLIALGALFLSGLLADLISRKTGFPRVTLFLFIGLAAGGTGFDLIPPALQGWYDGLSVIALTMVAFLLGGALHRDNLREHGRAIMTISLAIVVGTLAIVSIGLTVIGLPLGLALLLGAIATATDPAATNDVITQSGVKNGFTQTIRGVVAIDDVWGLLIFSLVLVVVGQLQGHQGLEGLGLAAWEVGGAITLGLVIGMPAAMVTGRLRDGEPLQIEALSLVFLSAGLSLWLEVSFLITGMVVGAVIVNLATHHTKEFNEISHIQWPFVVLFFILAGAELDMDVARTLGAMGVGFIVLRTLSRIIGGWAGARLAHVPPREGPWYGVALLPQAGVAIGMALIAAQRFPDWGAEIIALTIGTTVIFEIFGPIATLIAIKRTQQHKGN</sequence>
<evidence type="ECO:0000256" key="2">
    <source>
        <dbReference type="ARBA" id="ARBA00022692"/>
    </source>
</evidence>
<dbReference type="PANTHER" id="PTHR43021:SF2">
    <property type="entry name" value="CATION_H+ EXCHANGER DOMAIN-CONTAINING PROTEIN"/>
    <property type="match status" value="1"/>
</dbReference>
<feature type="transmembrane region" description="Helical" evidence="5">
    <location>
        <begin position="356"/>
        <end position="379"/>
    </location>
</feature>
<dbReference type="GO" id="GO:1902600">
    <property type="term" value="P:proton transmembrane transport"/>
    <property type="evidence" value="ECO:0007669"/>
    <property type="project" value="InterPro"/>
</dbReference>
<evidence type="ECO:0000313" key="8">
    <source>
        <dbReference type="Proteomes" id="UP001451782"/>
    </source>
</evidence>
<name>A0AAN0M1T6_9RHOB</name>
<protein>
    <submittedName>
        <fullName evidence="7">Cation:proton antiporter</fullName>
    </submittedName>
</protein>
<gene>
    <name evidence="7" type="ORF">AABB28_14815</name>
</gene>
<dbReference type="PANTHER" id="PTHR43021">
    <property type="entry name" value="NA(+)/H(+) ANTIPORTER-RELATED"/>
    <property type="match status" value="1"/>
</dbReference>
<dbReference type="Pfam" id="PF00999">
    <property type="entry name" value="Na_H_Exchanger"/>
    <property type="match status" value="1"/>
</dbReference>
<feature type="transmembrane region" description="Helical" evidence="5">
    <location>
        <begin position="326"/>
        <end position="344"/>
    </location>
</feature>
<evidence type="ECO:0000256" key="4">
    <source>
        <dbReference type="ARBA" id="ARBA00023136"/>
    </source>
</evidence>
<keyword evidence="3 5" id="KW-1133">Transmembrane helix</keyword>
<feature type="transmembrane region" description="Helical" evidence="5">
    <location>
        <begin position="291"/>
        <end position="314"/>
    </location>
</feature>
<evidence type="ECO:0000313" key="7">
    <source>
        <dbReference type="EMBL" id="WZU63115.1"/>
    </source>
</evidence>